<keyword evidence="4" id="KW-0539">Nucleus</keyword>
<gene>
    <name evidence="6" type="ORF">RUM44_001365</name>
</gene>
<sequence>MIVSTNTYNQIITKIQNYKGHCRELENMLSDEFGLPKDTILSIILNENKRKMKKSQHKTSNFTSKLYERYLSMKDSTDASGVMLKLADEFDLPYALVAKLILEKYYENVDSTDSSSSKVANIKQYLKDTTLIEEQDLAYDVFMCQLYDYQYGSINDVIRQSFGQEYEHYLQKIVKEKNLTFQSENDLRIYGYDKTPDIKLDVPFAVDGFVVNWIESKALFGDPEEHQNYTKDQYSSYWNRFGTGMVIYWLGMVDSIDDRSEKRFIVRYDFPQDIMLTDPLKIAKVPQQLVENT</sequence>
<dbReference type="Proteomes" id="UP001359485">
    <property type="component" value="Unassembled WGS sequence"/>
</dbReference>
<dbReference type="InterPro" id="IPR029404">
    <property type="entry name" value="CDIN1"/>
</dbReference>
<dbReference type="PANTHER" id="PTHR31661">
    <property type="entry name" value="SIMILAR TO CDNA SEQUENCE BC052040"/>
    <property type="match status" value="1"/>
</dbReference>
<comment type="caution">
    <text evidence="6">The sequence shown here is derived from an EMBL/GenBank/DDBJ whole genome shotgun (WGS) entry which is preliminary data.</text>
</comment>
<evidence type="ECO:0000256" key="2">
    <source>
        <dbReference type="ARBA" id="ARBA00004496"/>
    </source>
</evidence>
<evidence type="ECO:0000313" key="7">
    <source>
        <dbReference type="Proteomes" id="UP001359485"/>
    </source>
</evidence>
<evidence type="ECO:0000256" key="1">
    <source>
        <dbReference type="ARBA" id="ARBA00004123"/>
    </source>
</evidence>
<accession>A0ABR1ALJ3</accession>
<comment type="subcellular location">
    <subcellularLocation>
        <location evidence="2">Cytoplasm</location>
    </subcellularLocation>
    <subcellularLocation>
        <location evidence="1">Nucleus</location>
    </subcellularLocation>
</comment>
<reference evidence="6 7" key="1">
    <citation type="submission" date="2023-09" db="EMBL/GenBank/DDBJ databases">
        <title>Genomes of two closely related lineages of the louse Polyplax serrata with different host specificities.</title>
        <authorList>
            <person name="Martinu J."/>
            <person name="Tarabai H."/>
            <person name="Stefka J."/>
            <person name="Hypsa V."/>
        </authorList>
    </citation>
    <scope>NUCLEOTIDE SEQUENCE [LARGE SCALE GENOMIC DNA]</scope>
    <source>
        <strain evidence="6">98ZLc_SE</strain>
    </source>
</reference>
<evidence type="ECO:0000256" key="4">
    <source>
        <dbReference type="ARBA" id="ARBA00023242"/>
    </source>
</evidence>
<evidence type="ECO:0000256" key="3">
    <source>
        <dbReference type="ARBA" id="ARBA00022490"/>
    </source>
</evidence>
<keyword evidence="3" id="KW-0963">Cytoplasm</keyword>
<organism evidence="6 7">
    <name type="scientific">Polyplax serrata</name>
    <name type="common">Common mouse louse</name>
    <dbReference type="NCBI Taxonomy" id="468196"/>
    <lineage>
        <taxon>Eukaryota</taxon>
        <taxon>Metazoa</taxon>
        <taxon>Ecdysozoa</taxon>
        <taxon>Arthropoda</taxon>
        <taxon>Hexapoda</taxon>
        <taxon>Insecta</taxon>
        <taxon>Pterygota</taxon>
        <taxon>Neoptera</taxon>
        <taxon>Paraneoptera</taxon>
        <taxon>Psocodea</taxon>
        <taxon>Troctomorpha</taxon>
        <taxon>Phthiraptera</taxon>
        <taxon>Anoplura</taxon>
        <taxon>Polyplacidae</taxon>
        <taxon>Polyplax</taxon>
    </lineage>
</organism>
<evidence type="ECO:0000256" key="5">
    <source>
        <dbReference type="ARBA" id="ARBA00023480"/>
    </source>
</evidence>
<dbReference type="Pfam" id="PF14811">
    <property type="entry name" value="TPD"/>
    <property type="match status" value="1"/>
</dbReference>
<dbReference type="PANTHER" id="PTHR31661:SF1">
    <property type="entry name" value="CDAN1-INTERACTING NUCLEASE 1"/>
    <property type="match status" value="1"/>
</dbReference>
<name>A0ABR1ALJ3_POLSC</name>
<dbReference type="EMBL" id="JAWJWF010000047">
    <property type="protein sequence ID" value="KAK6621558.1"/>
    <property type="molecule type" value="Genomic_DNA"/>
</dbReference>
<protein>
    <recommendedName>
        <fullName evidence="5">CDAN1-interacting nuclease 1</fullName>
    </recommendedName>
</protein>
<keyword evidence="7" id="KW-1185">Reference proteome</keyword>
<evidence type="ECO:0000313" key="6">
    <source>
        <dbReference type="EMBL" id="KAK6621558.1"/>
    </source>
</evidence>
<proteinExistence type="predicted"/>